<dbReference type="PANTHER" id="PTHR43213:SF5">
    <property type="entry name" value="BIFUNCTIONAL DTTP_UTP PYROPHOSPHATASE_METHYLTRANSFERASE PROTEIN-RELATED"/>
    <property type="match status" value="1"/>
</dbReference>
<dbReference type="GO" id="GO:0005737">
    <property type="term" value="C:cytoplasm"/>
    <property type="evidence" value="ECO:0007669"/>
    <property type="project" value="UniProtKB-SubCell"/>
</dbReference>
<comment type="cofactor">
    <cofactor evidence="1 4">
        <name>a divalent metal cation</name>
        <dbReference type="ChEBI" id="CHEBI:60240"/>
    </cofactor>
</comment>
<dbReference type="InterPro" id="IPR029001">
    <property type="entry name" value="ITPase-like_fam"/>
</dbReference>
<protein>
    <recommendedName>
        <fullName evidence="4">dTTP/UTP pyrophosphatase</fullName>
        <shortName evidence="4">dTTPase/UTPase</shortName>
        <ecNumber evidence="4">3.6.1.9</ecNumber>
    </recommendedName>
    <alternativeName>
        <fullName evidence="4">Nucleoside triphosphate pyrophosphatase</fullName>
    </alternativeName>
    <alternativeName>
        <fullName evidence="4">Nucleotide pyrophosphatase</fullName>
        <shortName evidence="4">Nucleotide PPase</shortName>
    </alternativeName>
</protein>
<dbReference type="EC" id="3.6.1.9" evidence="4"/>
<dbReference type="GO" id="GO:0009117">
    <property type="term" value="P:nucleotide metabolic process"/>
    <property type="evidence" value="ECO:0007669"/>
    <property type="project" value="UniProtKB-KW"/>
</dbReference>
<evidence type="ECO:0000256" key="2">
    <source>
        <dbReference type="ARBA" id="ARBA00022801"/>
    </source>
</evidence>
<dbReference type="Proteomes" id="UP000019205">
    <property type="component" value="Chromosome"/>
</dbReference>
<comment type="caution">
    <text evidence="5">The sequence shown here is derived from an EMBL/GenBank/DDBJ whole genome shotgun (WGS) entry which is preliminary data.</text>
</comment>
<keyword evidence="3 4" id="KW-0546">Nucleotide metabolism</keyword>
<dbReference type="OrthoDB" id="9807767at2"/>
<dbReference type="CDD" id="cd00555">
    <property type="entry name" value="Maf"/>
    <property type="match status" value="1"/>
</dbReference>
<keyword evidence="4" id="KW-0963">Cytoplasm</keyword>
<accession>A4A5B5</accession>
<dbReference type="STRING" id="314285.KT71_10172"/>
<comment type="catalytic activity">
    <reaction evidence="4">
        <text>dTTP + H2O = dTMP + diphosphate + H(+)</text>
        <dbReference type="Rhea" id="RHEA:28534"/>
        <dbReference type="ChEBI" id="CHEBI:15377"/>
        <dbReference type="ChEBI" id="CHEBI:15378"/>
        <dbReference type="ChEBI" id="CHEBI:33019"/>
        <dbReference type="ChEBI" id="CHEBI:37568"/>
        <dbReference type="ChEBI" id="CHEBI:63528"/>
        <dbReference type="EC" id="3.6.1.9"/>
    </reaction>
</comment>
<dbReference type="HOGENOM" id="CLU_040416_2_1_6"/>
<comment type="function">
    <text evidence="4">Nucleoside triphosphate pyrophosphatase that hydrolyzes dTTP and UTP. May have a dual role in cell division arrest and in preventing the incorporation of modified nucleotides into cellular nucleic acids.</text>
</comment>
<dbReference type="GO" id="GO:0036221">
    <property type="term" value="F:UTP diphosphatase activity"/>
    <property type="evidence" value="ECO:0007669"/>
    <property type="project" value="RHEA"/>
</dbReference>
<dbReference type="NCBIfam" id="TIGR00172">
    <property type="entry name" value="maf"/>
    <property type="match status" value="1"/>
</dbReference>
<name>A4A5B5_9GAMM</name>
<sequence>MSTPEPTLVLGSASPRRTELLQQLGLAFTVCPADIDETPFSDEAPRDYVERMAREKSAALDLKESTVLLTADTSVVLEEQSLGKPENKDHARAMLTALSGRSHEVLTAVCARDPARSEVIVVRTVVEFGELSGRLIDDYLATDEPWDKAGAYALQGLGGSFVRRVEGSVSNVIGLPLFELRELLQRFGLVPVLGKDAA</sequence>
<dbReference type="eggNOG" id="COG0424">
    <property type="taxonomic scope" value="Bacteria"/>
</dbReference>
<comment type="catalytic activity">
    <reaction evidence="4">
        <text>UTP + H2O = UMP + diphosphate + H(+)</text>
        <dbReference type="Rhea" id="RHEA:29395"/>
        <dbReference type="ChEBI" id="CHEBI:15377"/>
        <dbReference type="ChEBI" id="CHEBI:15378"/>
        <dbReference type="ChEBI" id="CHEBI:33019"/>
        <dbReference type="ChEBI" id="CHEBI:46398"/>
        <dbReference type="ChEBI" id="CHEBI:57865"/>
        <dbReference type="EC" id="3.6.1.9"/>
    </reaction>
</comment>
<feature type="active site" description="Proton acceptor" evidence="4">
    <location>
        <position position="72"/>
    </location>
</feature>
<keyword evidence="6" id="KW-1185">Reference proteome</keyword>
<proteinExistence type="inferred from homology"/>
<comment type="subcellular location">
    <subcellularLocation>
        <location evidence="4">Cytoplasm</location>
    </subcellularLocation>
</comment>
<dbReference type="SUPFAM" id="SSF52972">
    <property type="entry name" value="ITPase-like"/>
    <property type="match status" value="1"/>
</dbReference>
<dbReference type="EMBL" id="AAOA02000003">
    <property type="protein sequence ID" value="EAQ98986.1"/>
    <property type="molecule type" value="Genomic_DNA"/>
</dbReference>
<feature type="site" description="Important for substrate specificity" evidence="4">
    <location>
        <position position="73"/>
    </location>
</feature>
<dbReference type="AlphaFoldDB" id="A4A5B5"/>
<dbReference type="HAMAP" id="MF_00528">
    <property type="entry name" value="Maf"/>
    <property type="match status" value="1"/>
</dbReference>
<gene>
    <name evidence="5" type="ORF">KT71_10172</name>
</gene>
<comment type="caution">
    <text evidence="4">Lacks conserved residue(s) required for the propagation of feature annotation.</text>
</comment>
<reference evidence="5 6" key="2">
    <citation type="journal article" date="2009" name="PLoS ONE">
        <title>The photosynthetic apparatus and its regulation in the aerobic gammaproteobacterium Congregibacter litoralis gen. nov., sp. nov.</title>
        <authorList>
            <person name="Spring S."/>
            <person name="Lunsdorf H."/>
            <person name="Fuchs B.M."/>
            <person name="Tindall B.J."/>
        </authorList>
    </citation>
    <scope>NUCLEOTIDE SEQUENCE [LARGE SCALE GENOMIC DNA]</scope>
    <source>
        <strain evidence="5">KT71</strain>
    </source>
</reference>
<feature type="site" description="Important for substrate specificity" evidence="4">
    <location>
        <position position="16"/>
    </location>
</feature>
<reference evidence="5 6" key="1">
    <citation type="journal article" date="2007" name="Proc. Natl. Acad. Sci. U.S.A.">
        <title>Characterization of a marine gammaproteobacterium capable of aerobic anoxygenic photosynthesis.</title>
        <authorList>
            <person name="Fuchs B.M."/>
            <person name="Spring S."/>
            <person name="Teeling H."/>
            <person name="Quast C."/>
            <person name="Wulf J."/>
            <person name="Schattenhofer M."/>
            <person name="Yan S."/>
            <person name="Ferriera S."/>
            <person name="Johnson J."/>
            <person name="Glockner F.O."/>
            <person name="Amann R."/>
        </authorList>
    </citation>
    <scope>NUCLEOTIDE SEQUENCE [LARGE SCALE GENOMIC DNA]</scope>
    <source>
        <strain evidence="5">KT71</strain>
    </source>
</reference>
<evidence type="ECO:0000256" key="1">
    <source>
        <dbReference type="ARBA" id="ARBA00001968"/>
    </source>
</evidence>
<dbReference type="Gene3D" id="3.90.950.10">
    <property type="match status" value="1"/>
</dbReference>
<evidence type="ECO:0000313" key="5">
    <source>
        <dbReference type="EMBL" id="EAQ98986.1"/>
    </source>
</evidence>
<comment type="similarity">
    <text evidence="4">Belongs to the Maf family. YhdE subfamily.</text>
</comment>
<dbReference type="PIRSF" id="PIRSF006305">
    <property type="entry name" value="Maf"/>
    <property type="match status" value="1"/>
</dbReference>
<feature type="site" description="Important for substrate specificity" evidence="4">
    <location>
        <position position="155"/>
    </location>
</feature>
<dbReference type="InterPro" id="IPR003697">
    <property type="entry name" value="Maf-like"/>
</dbReference>
<evidence type="ECO:0000313" key="6">
    <source>
        <dbReference type="Proteomes" id="UP000019205"/>
    </source>
</evidence>
<organism evidence="5 6">
    <name type="scientific">Congregibacter litoralis KT71</name>
    <dbReference type="NCBI Taxonomy" id="314285"/>
    <lineage>
        <taxon>Bacteria</taxon>
        <taxon>Pseudomonadati</taxon>
        <taxon>Pseudomonadota</taxon>
        <taxon>Gammaproteobacteria</taxon>
        <taxon>Cellvibrionales</taxon>
        <taxon>Halieaceae</taxon>
        <taxon>Congregibacter</taxon>
    </lineage>
</organism>
<evidence type="ECO:0000256" key="4">
    <source>
        <dbReference type="HAMAP-Rule" id="MF_00528"/>
    </source>
</evidence>
<keyword evidence="2 4" id="KW-0378">Hydrolase</keyword>
<dbReference type="GO" id="GO:0036218">
    <property type="term" value="F:dTTP diphosphatase activity"/>
    <property type="evidence" value="ECO:0007669"/>
    <property type="project" value="RHEA"/>
</dbReference>
<dbReference type="Pfam" id="PF02545">
    <property type="entry name" value="Maf"/>
    <property type="match status" value="1"/>
</dbReference>
<dbReference type="PANTHER" id="PTHR43213">
    <property type="entry name" value="BIFUNCTIONAL DTTP/UTP PYROPHOSPHATASE/METHYLTRANSFERASE PROTEIN-RELATED"/>
    <property type="match status" value="1"/>
</dbReference>
<evidence type="ECO:0000256" key="3">
    <source>
        <dbReference type="ARBA" id="ARBA00023080"/>
    </source>
</evidence>
<dbReference type="RefSeq" id="WP_008294466.1">
    <property type="nucleotide sequence ID" value="NZ_CM002299.1"/>
</dbReference>